<gene>
    <name evidence="5" type="primary">RSPH10B</name>
    <name evidence="5" type="ORF">SNAT2548_LOCUS14605</name>
</gene>
<evidence type="ECO:0000313" key="6">
    <source>
        <dbReference type="Proteomes" id="UP000604046"/>
    </source>
</evidence>
<keyword evidence="1" id="KW-0677">Repeat</keyword>
<dbReference type="OrthoDB" id="10655446at2759"/>
<keyword evidence="4" id="KW-1133">Transmembrane helix</keyword>
<dbReference type="PANTHER" id="PTHR43215:SF14">
    <property type="entry name" value="RADIAL SPOKE HEAD 1 HOMOLOG"/>
    <property type="match status" value="1"/>
</dbReference>
<accession>A0A812MUE8</accession>
<feature type="transmembrane region" description="Helical" evidence="4">
    <location>
        <begin position="371"/>
        <end position="393"/>
    </location>
</feature>
<reference evidence="5" key="1">
    <citation type="submission" date="2021-02" db="EMBL/GenBank/DDBJ databases">
        <authorList>
            <person name="Dougan E. K."/>
            <person name="Rhodes N."/>
            <person name="Thang M."/>
            <person name="Chan C."/>
        </authorList>
    </citation>
    <scope>NUCLEOTIDE SEQUENCE</scope>
</reference>
<dbReference type="InterPro" id="IPR003409">
    <property type="entry name" value="MORN"/>
</dbReference>
<organism evidence="5 6">
    <name type="scientific">Symbiodinium natans</name>
    <dbReference type="NCBI Taxonomy" id="878477"/>
    <lineage>
        <taxon>Eukaryota</taxon>
        <taxon>Sar</taxon>
        <taxon>Alveolata</taxon>
        <taxon>Dinophyceae</taxon>
        <taxon>Suessiales</taxon>
        <taxon>Symbiodiniaceae</taxon>
        <taxon>Symbiodinium</taxon>
    </lineage>
</organism>
<feature type="region of interest" description="Disordered" evidence="3">
    <location>
        <begin position="564"/>
        <end position="586"/>
    </location>
</feature>
<dbReference type="EMBL" id="CAJNDS010001735">
    <property type="protein sequence ID" value="CAE7275290.1"/>
    <property type="molecule type" value="Genomic_DNA"/>
</dbReference>
<evidence type="ECO:0000256" key="4">
    <source>
        <dbReference type="SAM" id="Phobius"/>
    </source>
</evidence>
<feature type="region of interest" description="Disordered" evidence="3">
    <location>
        <begin position="274"/>
        <end position="294"/>
    </location>
</feature>
<protein>
    <submittedName>
        <fullName evidence="5">RSPH10B protein</fullName>
    </submittedName>
</protein>
<dbReference type="Proteomes" id="UP000604046">
    <property type="component" value="Unassembled WGS sequence"/>
</dbReference>
<evidence type="ECO:0000256" key="1">
    <source>
        <dbReference type="ARBA" id="ARBA00022737"/>
    </source>
</evidence>
<feature type="transmembrane region" description="Helical" evidence="4">
    <location>
        <begin position="449"/>
        <end position="473"/>
    </location>
</feature>
<feature type="coiled-coil region" evidence="2">
    <location>
        <begin position="1273"/>
        <end position="1303"/>
    </location>
</feature>
<name>A0A812MUE8_9DINO</name>
<evidence type="ECO:0000256" key="2">
    <source>
        <dbReference type="SAM" id="Coils"/>
    </source>
</evidence>
<keyword evidence="4" id="KW-0812">Transmembrane</keyword>
<keyword evidence="4" id="KW-0472">Membrane</keyword>
<keyword evidence="6" id="KW-1185">Reference proteome</keyword>
<dbReference type="PANTHER" id="PTHR43215">
    <property type="entry name" value="RADIAL SPOKE HEAD 1 HOMOLOG"/>
    <property type="match status" value="1"/>
</dbReference>
<sequence length="2905" mass="333565">MEPFFQPDITKYRCKFWWNNTRSPEIIPIVDSECKGCILMMPSLEESSKPYLDMNYSDVKRRPWKSGKSWSRKFAYGEYGTVPIHVISSSNLTRTYEVYLERDAPWWMKARFAQQLSNWATAAALIMAVTSASNFMALTSQIQFMDLTTDMQGTPEVYVEFAGHFKAANFEIAQRLPDLGLPTLEDVQEYSLKAVEQLQRSFEKVGLQDFSVLVLQYCYALEASGQIAANAMLAHSTSTAHELQKKLETYFSSLNSTRTRETLTEKLAELSQHSSKRLRGSGMEPRGGERGTYDRLEHDVKDSGSFVVAEWTPQEWEEFARMAQEDGVTESDFDELQALVPCQQSPVKEVVPFLHVMHRLNIMRRMIHTSAGTLLIMLFLLMSVGGSYFAYWFLVMRHSQKRMQLLEPGVLGLLLLDLGLVGFTKSAAKMFSQRCIISFYVWNPEHWQVQAFVALGILVYPVAYVIFAGTLLYHYTVGHNRRKLASLRQEDQTENDPKDLSPLSEGVVFNESFGRWVDASVDEMKVILDPPFWIPFASGLVSSHVRSCIPILAPDGQRINFQKESRTPKSHEVIDRASEEADQEQLRQELEENALTSGSRKQAVRRRKAYQAERELLEKQRKRKEAHARRLWESREQLRQLTSTYMGSGEDPAGPVGDPFWFAPSPVNASEVRLSSEDCRVNISDLVDDWVSQKGREDWERVDKDEAFAILSYLENKALAEMQLSKYNILRVDTHKGFLLPHEPFRQMSKKDGSDHVPVDHPTKWWFANDDEELRCLRSGFAETRNDAWLDEYRDKRGYIQNPAGQRLVYFEKESSWSDLSWLKLGFGCKSGECHWTKEPVEGWDVFEKRMKDPGVQSTSVYKYADKWHWIALEKWDLPWRKESQLGSSLLSTKMQRKILEDHKLRVPEVIPIEERNEIRRWVWRSLLSITQLKLQLYWTSMQHPKYFDPQDMTLDEVARKDFDEVLLDIQKKRPHRAALIPEEHTSDDTEELARYCFMKMEDLYEDAGPWWDFLDKPGQDEQKIMFDHRMFLGHDFEVFRRRWEKRRHLPIHGYASSSCFQIFPKKVVGAKSYGLKMPEDPVECIVRVDMKMQLQHVPQLMRYSDNFKIRVPVDSLELPLQSHLAILLRQSRDGEQFTYVVDRLSTLVAIVLIESDSDGNSCAVGVLVLALISFGNRFLANWFTNVTEHAEMQVSRSSGRYLPLNEGKTQTKLTSLWQVALELETLTQLLKCLVLLFVYTSQYGWLPPPVCGISCILVSCTVMLAMNIGTFRKELNKNLERLMQALERMRRLKASVRRWLAKHGIVLVESKLMEDEEATVQEIFFVVPELGLHLAGNVRVDDGMSKHELRKQQLHKVTACFRPIREREDELVIAATDFERYYQDIVPGFTVALHVDQLNGIKAVPVIAATLQCVNFAGSRISRPELDSYFTLFYPEEWEKHLDDDPDAVKLLLELWNTEVRDWMEKSLGAVHSERTQTKKIQDHIAALLSKRFELNRIRHFVMVKVEHIMLPKFSAQTSHSQRDASKKKLYVTLLYEDEDFMKDTPTERSSGIARSETLSREKIEDMMGEGGCLRKFQDQMNAAGQYSSHGHTATPMMECFDTFCRHGGEFKVEMPLTGSRFKLMLWLQNDDEDTDGRVSEELLGISDPFSFTLPDKELAKCTDAVVFAAGHKRIPFYTSWRVTAGQELRRVQEDEGDVAERGCCASLLQRCQNWRAPPVTSEDVLNHTGFVDMYVRHPTDEEQELDVAEVAAVKDVVAGNSELNLNKLRRHLDRRAILAKFLGLEMDQSCVEDMKIHYEKLCKFKEEHMESSVDASMQSIVQETREQKLLELDIRRSLWKEVEMNKAIRSIEEGIEFWYRGKKQHDKLRSRPPYAVRARKRGPVIQPEPHVDYGTLLLEKLREFQEKETHVTFGILHYVMLADHLKPNKVWRPDAISAHEAGILLSVPQDIRRVVLYTDRSRMSFQLQVDANRLPLTCHGRLVFRATGLNAARYFELMDPDHLAMWKGPEQGSEVTIENAECMRFQPVYLYWDGISRWVCSPFCGKPVPYGLDTDSAMHVFMFCKDNAVTPDRVQKPFKVWNRRDQTWQEDASTRVLCKFHGQNASQPQSRADNAKLSAAGSSSEGLLSRIFSNMLAPTKSVARSPETRDCLLSFDGSNIVFTWRDLSQTELAPFRKFLLSTFGSYDDAWAYICRHSFVSKDLCVKNLARMLHRCHVELLAAQTVRRKVEKEAKKRKFAVAKMEKSVKTKATYTKDNKDEPAACKGKTATATAKMFSMFGWGKKDQTIKSRKVAMPMLPGYTMVDTSRDEAAQEAAQEAAVLEYLKGHSQKEEGFESVAVQVVDYLATSLGVSLEFQDVDKDGLIPPQEVLRMEEYAAKTISELPPDMPSEVKEFVGFLRAHPKYRDANRLWADISKGHEISKREFPDAVHLLLGLFRNQGRRQESQHSTLERNSWRKAEELFSILDVEMSGGIGLHELIPQSGERFEDAVSSTIHFKIPLKFLQHITVGPVSGSGDASSAVVGFRVLPEFEHSAEWMHLKRALQPDWDPLHGSEQVLVTVKPEHLQMWQECIKNCGMDTKQEWIRFYKGNVIDHPQLDGVYMRQGNGLQTWADGRVYRGEWDNHTYGGEGALYATSSDEQREDSDSRAIYVGSWRDGKRHGYGIFRWEQHISSSTLLSFGARAGSGVIKVYEGEFRHDLFHGYGRMCLESESPALPGTFRQASLDAGKVLLPNLEPDRIVSFEGEWCSDWAEADAEARNSDLSYQQLHPAQAGKEPQRDLKLDEVNQAHMRKQHQKFVRYFGPDGAGVQAAGDPMPDLAMVFYQKKGADALHMKQGRAQYLDFTVYDGEMSHGLPHGHGKMTLFDAAAGQKGNELGYYEGEWQHGKYHGKGMYRTSFIVSDV</sequence>
<evidence type="ECO:0000256" key="3">
    <source>
        <dbReference type="SAM" id="MobiDB-lite"/>
    </source>
</evidence>
<keyword evidence="2" id="KW-0175">Coiled coil</keyword>
<comment type="caution">
    <text evidence="5">The sequence shown here is derived from an EMBL/GenBank/DDBJ whole genome shotgun (WGS) entry which is preliminary data.</text>
</comment>
<evidence type="ECO:0000313" key="5">
    <source>
        <dbReference type="EMBL" id="CAE7275290.1"/>
    </source>
</evidence>
<dbReference type="SMART" id="SM00698">
    <property type="entry name" value="MORN"/>
    <property type="match status" value="4"/>
</dbReference>
<dbReference type="SUPFAM" id="SSF82185">
    <property type="entry name" value="Histone H3 K4-specific methyltransferase SET7/9 N-terminal domain"/>
    <property type="match status" value="2"/>
</dbReference>
<proteinExistence type="predicted"/>
<dbReference type="GO" id="GO:0005829">
    <property type="term" value="C:cytosol"/>
    <property type="evidence" value="ECO:0007669"/>
    <property type="project" value="TreeGrafter"/>
</dbReference>
<dbReference type="Pfam" id="PF02493">
    <property type="entry name" value="MORN"/>
    <property type="match status" value="4"/>
</dbReference>